<evidence type="ECO:0000313" key="1">
    <source>
        <dbReference type="EMBL" id="KAK6495735.1"/>
    </source>
</evidence>
<keyword evidence="2" id="KW-1185">Reference proteome</keyword>
<reference evidence="1 2" key="1">
    <citation type="submission" date="2023-08" db="EMBL/GenBank/DDBJ databases">
        <authorList>
            <person name="Palmer J.M."/>
        </authorList>
    </citation>
    <scope>NUCLEOTIDE SEQUENCE [LARGE SCALE GENOMIC DNA]</scope>
    <source>
        <strain evidence="1 2">TWF481</strain>
    </source>
</reference>
<gene>
    <name evidence="1" type="ORF">TWF481_002782</name>
</gene>
<dbReference type="EMBL" id="JAVHJL010000012">
    <property type="protein sequence ID" value="KAK6495735.1"/>
    <property type="molecule type" value="Genomic_DNA"/>
</dbReference>
<dbReference type="InterPro" id="IPR032675">
    <property type="entry name" value="LRR_dom_sf"/>
</dbReference>
<comment type="caution">
    <text evidence="1">The sequence shown here is derived from an EMBL/GenBank/DDBJ whole genome shotgun (WGS) entry which is preliminary data.</text>
</comment>
<protein>
    <recommendedName>
        <fullName evidence="3">F-box domain-containing protein</fullName>
    </recommendedName>
</protein>
<accession>A0AAV9VRC1</accession>
<organism evidence="1 2">
    <name type="scientific">Arthrobotrys musiformis</name>
    <dbReference type="NCBI Taxonomy" id="47236"/>
    <lineage>
        <taxon>Eukaryota</taxon>
        <taxon>Fungi</taxon>
        <taxon>Dikarya</taxon>
        <taxon>Ascomycota</taxon>
        <taxon>Pezizomycotina</taxon>
        <taxon>Orbiliomycetes</taxon>
        <taxon>Orbiliales</taxon>
        <taxon>Orbiliaceae</taxon>
        <taxon>Arthrobotrys</taxon>
    </lineage>
</organism>
<dbReference type="Gene3D" id="3.80.10.10">
    <property type="entry name" value="Ribonuclease Inhibitor"/>
    <property type="match status" value="1"/>
</dbReference>
<proteinExistence type="predicted"/>
<sequence length="256" mass="29422">MSQNNIMISTARNTNEPILEKAFDHLSLPELWSWLRELDESPCSDDIRQFLEHKVVEKIFSAMPYHRIYQRSDLTVLNEGHTITLGNSLARSLQSLLTKIDLPRVIILRISRFTPRNLITLAAHLPNLKYLSICHVYEEHSDGLILRLEALKSTGTRLHTLHIDGQGFGDAYVDYLNKIWGLFPSIRVTRFTGMPLISRCELSFRFPQELQGAEISCRPPSDPDSASRYLKVPEASYAKFKEVFGLFVDSQGFRWD</sequence>
<dbReference type="Proteomes" id="UP001370758">
    <property type="component" value="Unassembled WGS sequence"/>
</dbReference>
<name>A0AAV9VRC1_9PEZI</name>
<dbReference type="SUPFAM" id="SSF52047">
    <property type="entry name" value="RNI-like"/>
    <property type="match status" value="1"/>
</dbReference>
<evidence type="ECO:0008006" key="3">
    <source>
        <dbReference type="Google" id="ProtNLM"/>
    </source>
</evidence>
<dbReference type="AlphaFoldDB" id="A0AAV9VRC1"/>
<evidence type="ECO:0000313" key="2">
    <source>
        <dbReference type="Proteomes" id="UP001370758"/>
    </source>
</evidence>